<reference evidence="1" key="1">
    <citation type="submission" date="2022-08" db="EMBL/GenBank/DDBJ databases">
        <title>Novel Bdellovibrio Species Isolated from Svalbard: Designation Bdellovibrio svalbardensis.</title>
        <authorList>
            <person name="Mitchell R.J."/>
            <person name="Choi S.Y."/>
        </authorList>
    </citation>
    <scope>NUCLEOTIDE SEQUENCE</scope>
    <source>
        <strain evidence="1">PAP01</strain>
    </source>
</reference>
<protein>
    <recommendedName>
        <fullName evidence="3">DegT/DnrJ/EryC1/StrS aminotransferase family protein</fullName>
    </recommendedName>
</protein>
<dbReference type="SUPFAM" id="SSF53383">
    <property type="entry name" value="PLP-dependent transferases"/>
    <property type="match status" value="1"/>
</dbReference>
<dbReference type="InterPro" id="IPR015421">
    <property type="entry name" value="PyrdxlP-dep_Trfase_major"/>
</dbReference>
<dbReference type="InterPro" id="IPR015424">
    <property type="entry name" value="PyrdxlP-dep_Trfase"/>
</dbReference>
<evidence type="ECO:0000313" key="2">
    <source>
        <dbReference type="Proteomes" id="UP001152321"/>
    </source>
</evidence>
<dbReference type="Gene3D" id="3.40.640.10">
    <property type="entry name" value="Type I PLP-dependent aspartate aminotransferase-like (Major domain)"/>
    <property type="match status" value="1"/>
</dbReference>
<gene>
    <name evidence="1" type="ORF">NWE73_13300</name>
</gene>
<dbReference type="EMBL" id="JANRMI010000004">
    <property type="protein sequence ID" value="MDG0817351.1"/>
    <property type="molecule type" value="Genomic_DNA"/>
</dbReference>
<dbReference type="Proteomes" id="UP001152321">
    <property type="component" value="Unassembled WGS sequence"/>
</dbReference>
<evidence type="ECO:0008006" key="3">
    <source>
        <dbReference type="Google" id="ProtNLM"/>
    </source>
</evidence>
<evidence type="ECO:0000313" key="1">
    <source>
        <dbReference type="EMBL" id="MDG0817351.1"/>
    </source>
</evidence>
<accession>A0ABT6DNE6</accession>
<keyword evidence="2" id="KW-1185">Reference proteome</keyword>
<name>A0ABT6DNE6_9BACT</name>
<sequence length="271" mass="32203">MDILKDEKVDFEFYHIDQNLSFKVGDIDRQKFDIFYLINYFDQTPIKKSQFLDGKILLEDCVFQLNFENRLDAKQWYGFNSYRKITEMADGSLVKTNLEISKDWHAGEAPFVKERYHAKELKSFFVKNGEGSEAAYLELFRKTEEALDRQTQIYDMSQRSRSILIDKMAHLNNDLVARLRNRDALQSFLGEWSLINNVQDPSFFVIKTKNRDELRSYLRKKNIFLPIHWPHFGVDNILYNEIISVPLFSYYSVQDMELVGKLIQEFLNDKI</sequence>
<proteinExistence type="predicted"/>
<organism evidence="1 2">
    <name type="scientific">Bdellovibrio svalbardensis</name>
    <dbReference type="NCBI Taxonomy" id="2972972"/>
    <lineage>
        <taxon>Bacteria</taxon>
        <taxon>Pseudomonadati</taxon>
        <taxon>Bdellovibrionota</taxon>
        <taxon>Bdellovibrionia</taxon>
        <taxon>Bdellovibrionales</taxon>
        <taxon>Pseudobdellovibrionaceae</taxon>
        <taxon>Bdellovibrio</taxon>
    </lineage>
</organism>
<comment type="caution">
    <text evidence="1">The sequence shown here is derived from an EMBL/GenBank/DDBJ whole genome shotgun (WGS) entry which is preliminary data.</text>
</comment>
<dbReference type="RefSeq" id="WP_277578829.1">
    <property type="nucleotide sequence ID" value="NZ_JANRMI010000004.1"/>
</dbReference>